<keyword evidence="2 3" id="KW-0597">Phosphoprotein</keyword>
<evidence type="ECO:0000256" key="1">
    <source>
        <dbReference type="ARBA" id="ARBA00022450"/>
    </source>
</evidence>
<sequence>MDKNVIVEKINDFLIDEFEVEQEDIAPEANLKETLELDSLDFVDLVVAVESNFGVKLVGEDFVNVSTLQDFYDLIENKISQTA</sequence>
<keyword evidence="1 3" id="KW-0596">Phosphopantetheine</keyword>
<dbReference type="Gene3D" id="1.10.1200.10">
    <property type="entry name" value="ACP-like"/>
    <property type="match status" value="1"/>
</dbReference>
<dbReference type="GO" id="GO:0000036">
    <property type="term" value="F:acyl carrier activity"/>
    <property type="evidence" value="ECO:0007669"/>
    <property type="project" value="UniProtKB-UniRule"/>
</dbReference>
<evidence type="ECO:0000259" key="4">
    <source>
        <dbReference type="PROSITE" id="PS50075"/>
    </source>
</evidence>
<comment type="subcellular location">
    <subcellularLocation>
        <location evidence="3">Cytoplasm</location>
    </subcellularLocation>
</comment>
<proteinExistence type="inferred from homology"/>
<evidence type="ECO:0000313" key="5">
    <source>
        <dbReference type="EMBL" id="TYA73942.1"/>
    </source>
</evidence>
<dbReference type="Pfam" id="PF00550">
    <property type="entry name" value="PP-binding"/>
    <property type="match status" value="1"/>
</dbReference>
<dbReference type="InterPro" id="IPR009081">
    <property type="entry name" value="PP-bd_ACP"/>
</dbReference>
<evidence type="ECO:0000313" key="6">
    <source>
        <dbReference type="Proteomes" id="UP000323930"/>
    </source>
</evidence>
<dbReference type="InterPro" id="IPR003231">
    <property type="entry name" value="ACP"/>
</dbReference>
<dbReference type="UniPathway" id="UPA00094"/>
<accession>A0A5D0HWW6</accession>
<dbReference type="OrthoDB" id="1004764at2"/>
<comment type="similarity">
    <text evidence="3">Belongs to the acyl carrier protein (ACP) family.</text>
</comment>
<evidence type="ECO:0000256" key="2">
    <source>
        <dbReference type="ARBA" id="ARBA00022553"/>
    </source>
</evidence>
<keyword evidence="3" id="KW-0443">Lipid metabolism</keyword>
<reference evidence="5 6" key="1">
    <citation type="submission" date="2019-08" db="EMBL/GenBank/DDBJ databases">
        <title>Seonamhaeicola sediminis sp. nov., isolated from marine sediment.</title>
        <authorList>
            <person name="Cao W.R."/>
        </authorList>
    </citation>
    <scope>NUCLEOTIDE SEQUENCE [LARGE SCALE GENOMIC DNA]</scope>
    <source>
        <strain evidence="5 6">B011</strain>
    </source>
</reference>
<feature type="modified residue" description="O-(pantetheine 4'-phosphoryl)serine" evidence="3">
    <location>
        <position position="39"/>
    </location>
</feature>
<dbReference type="SUPFAM" id="SSF47336">
    <property type="entry name" value="ACP-like"/>
    <property type="match status" value="1"/>
</dbReference>
<comment type="pathway">
    <text evidence="3">Lipid metabolism; fatty acid biosynthesis.</text>
</comment>
<dbReference type="InterPro" id="IPR036736">
    <property type="entry name" value="ACP-like_sf"/>
</dbReference>
<dbReference type="RefSeq" id="WP_148542351.1">
    <property type="nucleotide sequence ID" value="NZ_VSDQ01000679.1"/>
</dbReference>
<keyword evidence="3" id="KW-0444">Lipid biosynthesis</keyword>
<name>A0A5D0HWW6_9FLAO</name>
<comment type="function">
    <text evidence="3">Carrier of the growing fatty acid chain in fatty acid biosynthesis.</text>
</comment>
<dbReference type="GO" id="GO:0005737">
    <property type="term" value="C:cytoplasm"/>
    <property type="evidence" value="ECO:0007669"/>
    <property type="project" value="UniProtKB-SubCell"/>
</dbReference>
<gene>
    <name evidence="3" type="primary">acpP</name>
    <name evidence="5" type="ORF">FUA24_11370</name>
</gene>
<comment type="caution">
    <text evidence="5">The sequence shown here is derived from an EMBL/GenBank/DDBJ whole genome shotgun (WGS) entry which is preliminary data.</text>
</comment>
<dbReference type="Proteomes" id="UP000323930">
    <property type="component" value="Unassembled WGS sequence"/>
</dbReference>
<feature type="domain" description="Carrier" evidence="4">
    <location>
        <begin position="1"/>
        <end position="79"/>
    </location>
</feature>
<keyword evidence="6" id="KW-1185">Reference proteome</keyword>
<protein>
    <recommendedName>
        <fullName evidence="3">Acyl carrier protein</fullName>
        <shortName evidence="3">ACP</shortName>
    </recommendedName>
</protein>
<evidence type="ECO:0000256" key="3">
    <source>
        <dbReference type="HAMAP-Rule" id="MF_01217"/>
    </source>
</evidence>
<comment type="PTM">
    <text evidence="3">4'-phosphopantetheine is transferred from CoA to a specific serine of apo-ACP by AcpS. This modification is essential for activity because fatty acids are bound in thioester linkage to the sulfhydryl of the prosthetic group.</text>
</comment>
<dbReference type="NCBIfam" id="NF003757">
    <property type="entry name" value="PRK05350.1"/>
    <property type="match status" value="1"/>
</dbReference>
<dbReference type="HAMAP" id="MF_01217">
    <property type="entry name" value="Acyl_carrier"/>
    <property type="match status" value="1"/>
</dbReference>
<dbReference type="PROSITE" id="PS50075">
    <property type="entry name" value="CARRIER"/>
    <property type="match status" value="1"/>
</dbReference>
<dbReference type="EMBL" id="VSDQ01000679">
    <property type="protein sequence ID" value="TYA73942.1"/>
    <property type="molecule type" value="Genomic_DNA"/>
</dbReference>
<keyword evidence="3" id="KW-0275">Fatty acid biosynthesis</keyword>
<keyword evidence="3" id="KW-0276">Fatty acid metabolism</keyword>
<keyword evidence="3" id="KW-0963">Cytoplasm</keyword>
<dbReference type="AlphaFoldDB" id="A0A5D0HWW6"/>
<organism evidence="5 6">
    <name type="scientific">Seonamhaeicola marinus</name>
    <dbReference type="NCBI Taxonomy" id="1912246"/>
    <lineage>
        <taxon>Bacteria</taxon>
        <taxon>Pseudomonadati</taxon>
        <taxon>Bacteroidota</taxon>
        <taxon>Flavobacteriia</taxon>
        <taxon>Flavobacteriales</taxon>
        <taxon>Flavobacteriaceae</taxon>
    </lineage>
</organism>